<gene>
    <name evidence="7" type="ORF">LTR62_005026</name>
</gene>
<dbReference type="EMBL" id="JAVRRL010000004">
    <property type="protein sequence ID" value="KAK5117604.1"/>
    <property type="molecule type" value="Genomic_DNA"/>
</dbReference>
<evidence type="ECO:0000256" key="6">
    <source>
        <dbReference type="SAM" id="Phobius"/>
    </source>
</evidence>
<evidence type="ECO:0008006" key="9">
    <source>
        <dbReference type="Google" id="ProtNLM"/>
    </source>
</evidence>
<evidence type="ECO:0000256" key="2">
    <source>
        <dbReference type="ARBA" id="ARBA00022692"/>
    </source>
</evidence>
<feature type="transmembrane region" description="Helical" evidence="6">
    <location>
        <begin position="82"/>
        <end position="106"/>
    </location>
</feature>
<feature type="transmembrane region" description="Helical" evidence="6">
    <location>
        <begin position="51"/>
        <end position="75"/>
    </location>
</feature>
<dbReference type="Pfam" id="PF08592">
    <property type="entry name" value="Anthrone_oxy"/>
    <property type="match status" value="1"/>
</dbReference>
<dbReference type="Proteomes" id="UP001310890">
    <property type="component" value="Unassembled WGS sequence"/>
</dbReference>
<proteinExistence type="inferred from homology"/>
<protein>
    <recommendedName>
        <fullName evidence="9">DUF1772-domain-containing protein</fullName>
    </recommendedName>
</protein>
<dbReference type="PANTHER" id="PTHR35042:SF1">
    <property type="entry name" value="DUF1772-DOMAIN-CONTAINING PROTEIN"/>
    <property type="match status" value="1"/>
</dbReference>
<evidence type="ECO:0000256" key="4">
    <source>
        <dbReference type="ARBA" id="ARBA00023136"/>
    </source>
</evidence>
<comment type="subcellular location">
    <subcellularLocation>
        <location evidence="1">Membrane</location>
        <topology evidence="1">Multi-pass membrane protein</topology>
    </subcellularLocation>
</comment>
<evidence type="ECO:0000313" key="8">
    <source>
        <dbReference type="Proteomes" id="UP001310890"/>
    </source>
</evidence>
<evidence type="ECO:0000256" key="5">
    <source>
        <dbReference type="ARBA" id="ARBA00034313"/>
    </source>
</evidence>
<keyword evidence="3 6" id="KW-1133">Transmembrane helix</keyword>
<keyword evidence="4 6" id="KW-0472">Membrane</keyword>
<dbReference type="PANTHER" id="PTHR35042">
    <property type="entry name" value="ANTHRONE OXYGENASE ENCC"/>
    <property type="match status" value="1"/>
</dbReference>
<evidence type="ECO:0000256" key="3">
    <source>
        <dbReference type="ARBA" id="ARBA00022989"/>
    </source>
</evidence>
<sequence length="161" mass="17341">MDPLNLARTARLLAIPLPFALAGYSFAFSQNAVPHLYTTPAEHSTPIFKGVFNSGAQVVLPGAIFSAAGAAYLAYSIPAQQRLWATIAVVNVMPLVFTGVVMMTGIRRLLVIEGDKGKQARATQSLEVRQLLKTWVWQNYVRAGLFLVSGVLAWRAAGGVV</sequence>
<comment type="similarity">
    <text evidence="5">Belongs to the anthrone oxygenase family.</text>
</comment>
<dbReference type="InterPro" id="IPR013901">
    <property type="entry name" value="Anthrone_oxy"/>
</dbReference>
<dbReference type="AlphaFoldDB" id="A0AAN7TQY4"/>
<evidence type="ECO:0000313" key="7">
    <source>
        <dbReference type="EMBL" id="KAK5117604.1"/>
    </source>
</evidence>
<evidence type="ECO:0000256" key="1">
    <source>
        <dbReference type="ARBA" id="ARBA00004141"/>
    </source>
</evidence>
<name>A0AAN7TQY4_9PEZI</name>
<comment type="caution">
    <text evidence="7">The sequence shown here is derived from an EMBL/GenBank/DDBJ whole genome shotgun (WGS) entry which is preliminary data.</text>
</comment>
<accession>A0AAN7TQY4</accession>
<dbReference type="GO" id="GO:0016020">
    <property type="term" value="C:membrane"/>
    <property type="evidence" value="ECO:0007669"/>
    <property type="project" value="UniProtKB-SubCell"/>
</dbReference>
<organism evidence="7 8">
    <name type="scientific">Meristemomyces frigidus</name>
    <dbReference type="NCBI Taxonomy" id="1508187"/>
    <lineage>
        <taxon>Eukaryota</taxon>
        <taxon>Fungi</taxon>
        <taxon>Dikarya</taxon>
        <taxon>Ascomycota</taxon>
        <taxon>Pezizomycotina</taxon>
        <taxon>Dothideomycetes</taxon>
        <taxon>Dothideomycetidae</taxon>
        <taxon>Mycosphaerellales</taxon>
        <taxon>Teratosphaeriaceae</taxon>
        <taxon>Meristemomyces</taxon>
    </lineage>
</organism>
<reference evidence="7" key="1">
    <citation type="submission" date="2023-08" db="EMBL/GenBank/DDBJ databases">
        <title>Black Yeasts Isolated from many extreme environments.</title>
        <authorList>
            <person name="Coleine C."/>
            <person name="Stajich J.E."/>
            <person name="Selbmann L."/>
        </authorList>
    </citation>
    <scope>NUCLEOTIDE SEQUENCE</scope>
    <source>
        <strain evidence="7">CCFEE 5401</strain>
    </source>
</reference>
<keyword evidence="2 6" id="KW-0812">Transmembrane</keyword>